<sequence>MQLLIKPYCVDHRRGMAPRHCGIKQYSPSGKLFRCYKVRKVGSSNPLQFDQPSEIFHHSSWGKCILWMVTGTNNRLIKLLSPPKSRRCCGCMARKDTRPGSVFTSPQRDCGHRPEGVWAVADRAQENPGFFNLSLGTGWDIAV</sequence>
<protein>
    <submittedName>
        <fullName evidence="1">NHL repeat-containing protein 3</fullName>
    </submittedName>
</protein>
<dbReference type="Proteomes" id="UP001279410">
    <property type="component" value="Unassembled WGS sequence"/>
</dbReference>
<dbReference type="AlphaFoldDB" id="A0AAD3NE04"/>
<comment type="caution">
    <text evidence="1">The sequence shown here is derived from an EMBL/GenBank/DDBJ whole genome shotgun (WGS) entry which is preliminary data.</text>
</comment>
<keyword evidence="2" id="KW-1185">Reference proteome</keyword>
<accession>A0AAD3NE04</accession>
<evidence type="ECO:0000313" key="1">
    <source>
        <dbReference type="EMBL" id="GLD69890.1"/>
    </source>
</evidence>
<evidence type="ECO:0000313" key="2">
    <source>
        <dbReference type="Proteomes" id="UP001279410"/>
    </source>
</evidence>
<gene>
    <name evidence="1" type="ORF">AKAME5_002120700</name>
</gene>
<name>A0AAD3NE04_LATJO</name>
<organism evidence="1 2">
    <name type="scientific">Lates japonicus</name>
    <name type="common">Japanese lates</name>
    <dbReference type="NCBI Taxonomy" id="270547"/>
    <lineage>
        <taxon>Eukaryota</taxon>
        <taxon>Metazoa</taxon>
        <taxon>Chordata</taxon>
        <taxon>Craniata</taxon>
        <taxon>Vertebrata</taxon>
        <taxon>Euteleostomi</taxon>
        <taxon>Actinopterygii</taxon>
        <taxon>Neopterygii</taxon>
        <taxon>Teleostei</taxon>
        <taxon>Neoteleostei</taxon>
        <taxon>Acanthomorphata</taxon>
        <taxon>Carangaria</taxon>
        <taxon>Carangaria incertae sedis</taxon>
        <taxon>Centropomidae</taxon>
        <taxon>Lates</taxon>
    </lineage>
</organism>
<reference evidence="1" key="1">
    <citation type="submission" date="2022-08" db="EMBL/GenBank/DDBJ databases">
        <title>Genome sequencing of akame (Lates japonicus).</title>
        <authorList>
            <person name="Hashiguchi Y."/>
            <person name="Takahashi H."/>
        </authorList>
    </citation>
    <scope>NUCLEOTIDE SEQUENCE</scope>
    <source>
        <strain evidence="1">Kochi</strain>
    </source>
</reference>
<proteinExistence type="predicted"/>
<dbReference type="EMBL" id="BRZM01000301">
    <property type="protein sequence ID" value="GLD69890.1"/>
    <property type="molecule type" value="Genomic_DNA"/>
</dbReference>